<gene>
    <name evidence="3" type="ORF">P7K49_015991</name>
</gene>
<protein>
    <submittedName>
        <fullName evidence="3">Uncharacterized protein</fullName>
    </submittedName>
</protein>
<dbReference type="EMBL" id="JASSZA010000007">
    <property type="protein sequence ID" value="KAK2106477.1"/>
    <property type="molecule type" value="Genomic_DNA"/>
</dbReference>
<proteinExistence type="predicted"/>
<keyword evidence="2" id="KW-0732">Signal</keyword>
<evidence type="ECO:0000313" key="3">
    <source>
        <dbReference type="EMBL" id="KAK2106477.1"/>
    </source>
</evidence>
<feature type="region of interest" description="Disordered" evidence="1">
    <location>
        <begin position="21"/>
        <end position="105"/>
    </location>
</feature>
<dbReference type="Proteomes" id="UP001266305">
    <property type="component" value="Unassembled WGS sequence"/>
</dbReference>
<organism evidence="3 4">
    <name type="scientific">Saguinus oedipus</name>
    <name type="common">Cotton-top tamarin</name>
    <name type="synonym">Oedipomidas oedipus</name>
    <dbReference type="NCBI Taxonomy" id="9490"/>
    <lineage>
        <taxon>Eukaryota</taxon>
        <taxon>Metazoa</taxon>
        <taxon>Chordata</taxon>
        <taxon>Craniata</taxon>
        <taxon>Vertebrata</taxon>
        <taxon>Euteleostomi</taxon>
        <taxon>Mammalia</taxon>
        <taxon>Eutheria</taxon>
        <taxon>Euarchontoglires</taxon>
        <taxon>Primates</taxon>
        <taxon>Haplorrhini</taxon>
        <taxon>Platyrrhini</taxon>
        <taxon>Cebidae</taxon>
        <taxon>Callitrichinae</taxon>
        <taxon>Saguinus</taxon>
    </lineage>
</organism>
<feature type="chain" id="PRO_5046301156" evidence="2">
    <location>
        <begin position="21"/>
        <end position="105"/>
    </location>
</feature>
<name>A0ABQ9VDN0_SAGOE</name>
<keyword evidence="4" id="KW-1185">Reference proteome</keyword>
<accession>A0ABQ9VDN0</accession>
<evidence type="ECO:0000256" key="2">
    <source>
        <dbReference type="SAM" id="SignalP"/>
    </source>
</evidence>
<feature type="signal peptide" evidence="2">
    <location>
        <begin position="1"/>
        <end position="20"/>
    </location>
</feature>
<evidence type="ECO:0000256" key="1">
    <source>
        <dbReference type="SAM" id="MobiDB-lite"/>
    </source>
</evidence>
<comment type="caution">
    <text evidence="3">The sequence shown here is derived from an EMBL/GenBank/DDBJ whole genome shotgun (WGS) entry which is preliminary data.</text>
</comment>
<evidence type="ECO:0000313" key="4">
    <source>
        <dbReference type="Proteomes" id="UP001266305"/>
    </source>
</evidence>
<reference evidence="3 4" key="1">
    <citation type="submission" date="2023-05" db="EMBL/GenBank/DDBJ databases">
        <title>B98-5 Cell Line De Novo Hybrid Assembly: An Optical Mapping Approach.</title>
        <authorList>
            <person name="Kananen K."/>
            <person name="Auerbach J.A."/>
            <person name="Kautto E."/>
            <person name="Blachly J.S."/>
        </authorList>
    </citation>
    <scope>NUCLEOTIDE SEQUENCE [LARGE SCALE GENOMIC DNA]</scope>
    <source>
        <strain evidence="3">B95-8</strain>
        <tissue evidence="3">Cell line</tissue>
    </source>
</reference>
<sequence>MRLGLCVVALVLSWTHLTIGSRGIKGKRQRRNGGPPVKAERQRGFAGAPREQSRPGLSPGSEAQRIGEAENPWLNKQLETGREEGKPRRLCVPAQPLDETSMEGH</sequence>